<dbReference type="SUPFAM" id="SSF49879">
    <property type="entry name" value="SMAD/FHA domain"/>
    <property type="match status" value="1"/>
</dbReference>
<accession>A0ABP0M1A3</accession>
<protein>
    <recommendedName>
        <fullName evidence="1">FHA domain-containing protein</fullName>
    </recommendedName>
</protein>
<dbReference type="CDD" id="cd00060">
    <property type="entry name" value="FHA"/>
    <property type="match status" value="1"/>
</dbReference>
<dbReference type="Pfam" id="PF00498">
    <property type="entry name" value="FHA"/>
    <property type="match status" value="1"/>
</dbReference>
<feature type="domain" description="FHA" evidence="1">
    <location>
        <begin position="37"/>
        <end position="85"/>
    </location>
</feature>
<sequence>MAMEGQEDFAELVLVSKQEGDLHVGPEQIVVRDGRRVLLGRLDFNDVQVNHRKISGKHLELRWASGRVELQVLGSLGCWLNDVYMDKGTKFCMDHSEKITLATKPKDIKSVKELKDHVEICSFQLRVHSRQSPREDSERVSGPAAINAATPKCKVRPAPPPTAALAVALVAPVAAAPAAALAAAPGEEEMESPRTLDEQKRFVAEEMQRTEEQLRSRVPGNEHRIGKSRWSAKNLSRRTWRPWHFRFQSLW</sequence>
<comment type="caution">
    <text evidence="2">The sequence shown here is derived from an EMBL/GenBank/DDBJ whole genome shotgun (WGS) entry which is preliminary data.</text>
</comment>
<keyword evidence="3" id="KW-1185">Reference proteome</keyword>
<dbReference type="Proteomes" id="UP001642484">
    <property type="component" value="Unassembled WGS sequence"/>
</dbReference>
<dbReference type="InterPro" id="IPR000253">
    <property type="entry name" value="FHA_dom"/>
</dbReference>
<dbReference type="EMBL" id="CAXAMN010015224">
    <property type="protein sequence ID" value="CAK9045269.1"/>
    <property type="molecule type" value="Genomic_DNA"/>
</dbReference>
<organism evidence="2 3">
    <name type="scientific">Durusdinium trenchii</name>
    <dbReference type="NCBI Taxonomy" id="1381693"/>
    <lineage>
        <taxon>Eukaryota</taxon>
        <taxon>Sar</taxon>
        <taxon>Alveolata</taxon>
        <taxon>Dinophyceae</taxon>
        <taxon>Suessiales</taxon>
        <taxon>Symbiodiniaceae</taxon>
        <taxon>Durusdinium</taxon>
    </lineage>
</organism>
<dbReference type="InterPro" id="IPR008984">
    <property type="entry name" value="SMAD_FHA_dom_sf"/>
</dbReference>
<name>A0ABP0M1A3_9DINO</name>
<evidence type="ECO:0000259" key="1">
    <source>
        <dbReference type="PROSITE" id="PS50006"/>
    </source>
</evidence>
<proteinExistence type="predicted"/>
<dbReference type="PROSITE" id="PS50006">
    <property type="entry name" value="FHA_DOMAIN"/>
    <property type="match status" value="1"/>
</dbReference>
<gene>
    <name evidence="2" type="ORF">CCMP2556_LOCUS23682</name>
</gene>
<dbReference type="SMART" id="SM00240">
    <property type="entry name" value="FHA"/>
    <property type="match status" value="1"/>
</dbReference>
<reference evidence="2 3" key="1">
    <citation type="submission" date="2024-02" db="EMBL/GenBank/DDBJ databases">
        <authorList>
            <person name="Chen Y."/>
            <person name="Shah S."/>
            <person name="Dougan E. K."/>
            <person name="Thang M."/>
            <person name="Chan C."/>
        </authorList>
    </citation>
    <scope>NUCLEOTIDE SEQUENCE [LARGE SCALE GENOMIC DNA]</scope>
</reference>
<dbReference type="Gene3D" id="2.60.200.20">
    <property type="match status" value="1"/>
</dbReference>
<evidence type="ECO:0000313" key="2">
    <source>
        <dbReference type="EMBL" id="CAK9045269.1"/>
    </source>
</evidence>
<evidence type="ECO:0000313" key="3">
    <source>
        <dbReference type="Proteomes" id="UP001642484"/>
    </source>
</evidence>